<evidence type="ECO:0000259" key="1">
    <source>
        <dbReference type="Pfam" id="PF13843"/>
    </source>
</evidence>
<dbReference type="PANTHER" id="PTHR46599:SF3">
    <property type="entry name" value="PIGGYBAC TRANSPOSABLE ELEMENT-DERIVED PROTEIN 4"/>
    <property type="match status" value="1"/>
</dbReference>
<dbReference type="Pfam" id="PF13843">
    <property type="entry name" value="DDE_Tnp_1_7"/>
    <property type="match status" value="1"/>
</dbReference>
<proteinExistence type="predicted"/>
<protein>
    <recommendedName>
        <fullName evidence="1">PiggyBac transposable element-derived protein domain-containing protein</fullName>
    </recommendedName>
</protein>
<dbReference type="Proteomes" id="UP000827092">
    <property type="component" value="Unassembled WGS sequence"/>
</dbReference>
<reference evidence="2 3" key="1">
    <citation type="journal article" date="2022" name="Nat. Ecol. Evol.">
        <title>A masculinizing supergene underlies an exaggerated male reproductive morph in a spider.</title>
        <authorList>
            <person name="Hendrickx F."/>
            <person name="De Corte Z."/>
            <person name="Sonet G."/>
            <person name="Van Belleghem S.M."/>
            <person name="Kostlbacher S."/>
            <person name="Vangestel C."/>
        </authorList>
    </citation>
    <scope>NUCLEOTIDE SEQUENCE [LARGE SCALE GENOMIC DNA]</scope>
    <source>
        <strain evidence="2">W744_W776</strain>
    </source>
</reference>
<dbReference type="PANTHER" id="PTHR46599">
    <property type="entry name" value="PIGGYBAC TRANSPOSABLE ELEMENT-DERIVED PROTEIN 4"/>
    <property type="match status" value="1"/>
</dbReference>
<organism evidence="2 3">
    <name type="scientific">Oedothorax gibbosus</name>
    <dbReference type="NCBI Taxonomy" id="931172"/>
    <lineage>
        <taxon>Eukaryota</taxon>
        <taxon>Metazoa</taxon>
        <taxon>Ecdysozoa</taxon>
        <taxon>Arthropoda</taxon>
        <taxon>Chelicerata</taxon>
        <taxon>Arachnida</taxon>
        <taxon>Araneae</taxon>
        <taxon>Araneomorphae</taxon>
        <taxon>Entelegynae</taxon>
        <taxon>Araneoidea</taxon>
        <taxon>Linyphiidae</taxon>
        <taxon>Erigoninae</taxon>
        <taxon>Oedothorax</taxon>
    </lineage>
</organism>
<evidence type="ECO:0000313" key="3">
    <source>
        <dbReference type="Proteomes" id="UP000827092"/>
    </source>
</evidence>
<name>A0AAV6V343_9ARAC</name>
<dbReference type="AlphaFoldDB" id="A0AAV6V343"/>
<dbReference type="InterPro" id="IPR029526">
    <property type="entry name" value="PGBD"/>
</dbReference>
<feature type="domain" description="PiggyBac transposable element-derived protein" evidence="1">
    <location>
        <begin position="2"/>
        <end position="84"/>
    </location>
</feature>
<gene>
    <name evidence="2" type="ORF">JTE90_011956</name>
</gene>
<keyword evidence="3" id="KW-1185">Reference proteome</keyword>
<dbReference type="EMBL" id="JAFNEN010000191">
    <property type="protein sequence ID" value="KAG8190235.1"/>
    <property type="molecule type" value="Genomic_DNA"/>
</dbReference>
<sequence>MYMRNKPIKFGYKLWILASSQGYPFNIQVYVGKEATVTDKIPLGTRVVLDILECVENCRRHILYVDNFFNSLKLLEKNAKKGILSIRNGERELTSEMSFTRYYSFGRKKKEGHLTTL</sequence>
<comment type="caution">
    <text evidence="2">The sequence shown here is derived from an EMBL/GenBank/DDBJ whole genome shotgun (WGS) entry which is preliminary data.</text>
</comment>
<evidence type="ECO:0000313" key="2">
    <source>
        <dbReference type="EMBL" id="KAG8190235.1"/>
    </source>
</evidence>
<accession>A0AAV6V343</accession>